<dbReference type="EMBL" id="JAGGKV010000004">
    <property type="protein sequence ID" value="MBP1962736.1"/>
    <property type="molecule type" value="Genomic_DNA"/>
</dbReference>
<gene>
    <name evidence="1" type="ORF">J2Z65_001952</name>
</gene>
<sequence>MSSDGSRNLIISSIGSSNGGTVRNAKIDGVGKVDGDIACTDFILNGRVEVLGSLKATSADMNGSAVIEGNLHAAHTRIQGRVRIEGDFVGESMEMNGTVVVKGGCEAETFNAIGKLQLGALNADNIRITVHGNSSIGEIGGESIRIRKQPGNDFAKWLRVLPLPLGNKLTAQIIEGDDIDLAYTTAEVVRGANVTIGPGCEIGLVEYSLRFDQDKSAAVKRFKKV</sequence>
<proteinExistence type="predicted"/>
<organism evidence="1 2">
    <name type="scientific">Paenibacillus aceris</name>
    <dbReference type="NCBI Taxonomy" id="869555"/>
    <lineage>
        <taxon>Bacteria</taxon>
        <taxon>Bacillati</taxon>
        <taxon>Bacillota</taxon>
        <taxon>Bacilli</taxon>
        <taxon>Bacillales</taxon>
        <taxon>Paenibacillaceae</taxon>
        <taxon>Paenibacillus</taxon>
    </lineage>
</organism>
<dbReference type="Proteomes" id="UP001519344">
    <property type="component" value="Unassembled WGS sequence"/>
</dbReference>
<accession>A0ABS4HWZ9</accession>
<dbReference type="RefSeq" id="WP_167053302.1">
    <property type="nucleotide sequence ID" value="NZ_JAAOZR010000006.1"/>
</dbReference>
<comment type="caution">
    <text evidence="1">The sequence shown here is derived from an EMBL/GenBank/DDBJ whole genome shotgun (WGS) entry which is preliminary data.</text>
</comment>
<name>A0ABS4HWZ9_9BACL</name>
<protein>
    <submittedName>
        <fullName evidence="1">Cytoskeletal protein CcmA (Bactofilin family)</fullName>
    </submittedName>
</protein>
<evidence type="ECO:0000313" key="2">
    <source>
        <dbReference type="Proteomes" id="UP001519344"/>
    </source>
</evidence>
<evidence type="ECO:0000313" key="1">
    <source>
        <dbReference type="EMBL" id="MBP1962736.1"/>
    </source>
</evidence>
<reference evidence="1 2" key="1">
    <citation type="submission" date="2021-03" db="EMBL/GenBank/DDBJ databases">
        <title>Genomic Encyclopedia of Type Strains, Phase IV (KMG-IV): sequencing the most valuable type-strain genomes for metagenomic binning, comparative biology and taxonomic classification.</title>
        <authorList>
            <person name="Goeker M."/>
        </authorList>
    </citation>
    <scope>NUCLEOTIDE SEQUENCE [LARGE SCALE GENOMIC DNA]</scope>
    <source>
        <strain evidence="1 2">DSM 24950</strain>
    </source>
</reference>
<keyword evidence="2" id="KW-1185">Reference proteome</keyword>